<dbReference type="Proteomes" id="UP001596481">
    <property type="component" value="Unassembled WGS sequence"/>
</dbReference>
<evidence type="ECO:0000313" key="2">
    <source>
        <dbReference type="Proteomes" id="UP001596481"/>
    </source>
</evidence>
<protein>
    <recommendedName>
        <fullName evidence="3">Cupin domain-containing protein</fullName>
    </recommendedName>
</protein>
<organism evidence="1 2">
    <name type="scientific">Haloferax namakaokahaiae</name>
    <dbReference type="NCBI Taxonomy" id="1748331"/>
    <lineage>
        <taxon>Archaea</taxon>
        <taxon>Methanobacteriati</taxon>
        <taxon>Methanobacteriota</taxon>
        <taxon>Stenosarchaea group</taxon>
        <taxon>Halobacteria</taxon>
        <taxon>Halobacteriales</taxon>
        <taxon>Haloferacaceae</taxon>
        <taxon>Haloferax</taxon>
    </lineage>
</organism>
<proteinExistence type="predicted"/>
<dbReference type="InterPro" id="IPR011051">
    <property type="entry name" value="RmlC_Cupin_sf"/>
</dbReference>
<accession>A0ABD5ZHY3</accession>
<dbReference type="SUPFAM" id="SSF51182">
    <property type="entry name" value="RmlC-like cupins"/>
    <property type="match status" value="1"/>
</dbReference>
<evidence type="ECO:0008006" key="3">
    <source>
        <dbReference type="Google" id="ProtNLM"/>
    </source>
</evidence>
<dbReference type="EMBL" id="JBHTAA010000005">
    <property type="protein sequence ID" value="MFC7204915.1"/>
    <property type="molecule type" value="Genomic_DNA"/>
</dbReference>
<dbReference type="AlphaFoldDB" id="A0ABD5ZHY3"/>
<comment type="caution">
    <text evidence="1">The sequence shown here is derived from an EMBL/GenBank/DDBJ whole genome shotgun (WGS) entry which is preliminary data.</text>
</comment>
<name>A0ABD5ZHY3_9EURY</name>
<keyword evidence="2" id="KW-1185">Reference proteome</keyword>
<sequence>MDGVLPPGVDDGPARLHPRSAVRAEVLACRADVTARGDSHVPLPGESLTLALGEAHSIRNGGTDTLVVRALRCW</sequence>
<evidence type="ECO:0000313" key="1">
    <source>
        <dbReference type="EMBL" id="MFC7204915.1"/>
    </source>
</evidence>
<dbReference type="RefSeq" id="WP_390225031.1">
    <property type="nucleotide sequence ID" value="NZ_JBHTAA010000005.1"/>
</dbReference>
<gene>
    <name evidence="1" type="ORF">ACFQJC_15465</name>
</gene>
<reference evidence="1 2" key="1">
    <citation type="journal article" date="2019" name="Int. J. Syst. Evol. Microbiol.">
        <title>The Global Catalogue of Microorganisms (GCM) 10K type strain sequencing project: providing services to taxonomists for standard genome sequencing and annotation.</title>
        <authorList>
            <consortium name="The Broad Institute Genomics Platform"/>
            <consortium name="The Broad Institute Genome Sequencing Center for Infectious Disease"/>
            <person name="Wu L."/>
            <person name="Ma J."/>
        </authorList>
    </citation>
    <scope>NUCLEOTIDE SEQUENCE [LARGE SCALE GENOMIC DNA]</scope>
    <source>
        <strain evidence="1 2">DSM 29988</strain>
    </source>
</reference>